<dbReference type="OrthoDB" id="6402682at2759"/>
<dbReference type="Proteomes" id="UP000440578">
    <property type="component" value="Unassembled WGS sequence"/>
</dbReference>
<evidence type="ECO:0000313" key="6">
    <source>
        <dbReference type="Proteomes" id="UP000440578"/>
    </source>
</evidence>
<evidence type="ECO:0000256" key="2">
    <source>
        <dbReference type="PROSITE-ProRule" id="PRU00302"/>
    </source>
</evidence>
<organism evidence="5 6">
    <name type="scientific">Amphibalanus amphitrite</name>
    <name type="common">Striped barnacle</name>
    <name type="synonym">Balanus amphitrite</name>
    <dbReference type="NCBI Taxonomy" id="1232801"/>
    <lineage>
        <taxon>Eukaryota</taxon>
        <taxon>Metazoa</taxon>
        <taxon>Ecdysozoa</taxon>
        <taxon>Arthropoda</taxon>
        <taxon>Crustacea</taxon>
        <taxon>Multicrustacea</taxon>
        <taxon>Cirripedia</taxon>
        <taxon>Thoracica</taxon>
        <taxon>Thoracicalcarea</taxon>
        <taxon>Balanomorpha</taxon>
        <taxon>Balanoidea</taxon>
        <taxon>Balanidae</taxon>
        <taxon>Amphibalaninae</taxon>
        <taxon>Amphibalanus</taxon>
    </lineage>
</organism>
<dbReference type="Pfam" id="PF00084">
    <property type="entry name" value="Sushi"/>
    <property type="match status" value="2"/>
</dbReference>
<keyword evidence="2" id="KW-0768">Sushi</keyword>
<evidence type="ECO:0000313" key="5">
    <source>
        <dbReference type="EMBL" id="KAF0312313.1"/>
    </source>
</evidence>
<evidence type="ECO:0000259" key="4">
    <source>
        <dbReference type="PROSITE" id="PS50923"/>
    </source>
</evidence>
<dbReference type="AlphaFoldDB" id="A0A6A4X270"/>
<dbReference type="CDD" id="cd00033">
    <property type="entry name" value="CCP"/>
    <property type="match status" value="1"/>
</dbReference>
<feature type="signal peptide" evidence="3">
    <location>
        <begin position="1"/>
        <end position="16"/>
    </location>
</feature>
<keyword evidence="3" id="KW-0732">Signal</keyword>
<dbReference type="SUPFAM" id="SSF57535">
    <property type="entry name" value="Complement control module/SCR domain"/>
    <property type="match status" value="3"/>
</dbReference>
<dbReference type="SMART" id="SM00032">
    <property type="entry name" value="CCP"/>
    <property type="match status" value="3"/>
</dbReference>
<evidence type="ECO:0000256" key="1">
    <source>
        <dbReference type="ARBA" id="ARBA00023157"/>
    </source>
</evidence>
<protein>
    <submittedName>
        <fullName evidence="5">Complement receptor type 2</fullName>
    </submittedName>
</protein>
<dbReference type="Gene3D" id="2.10.70.10">
    <property type="entry name" value="Complement Module, domain 1"/>
    <property type="match status" value="3"/>
</dbReference>
<reference evidence="5 6" key="1">
    <citation type="submission" date="2019-07" db="EMBL/GenBank/DDBJ databases">
        <title>Draft genome assembly of a fouling barnacle, Amphibalanus amphitrite (Darwin, 1854): The first reference genome for Thecostraca.</title>
        <authorList>
            <person name="Kim W."/>
        </authorList>
    </citation>
    <scope>NUCLEOTIDE SEQUENCE [LARGE SCALE GENOMIC DNA]</scope>
    <source>
        <strain evidence="5">SNU_AA5</strain>
        <tissue evidence="5">Soma without cirri and trophi</tissue>
    </source>
</reference>
<proteinExistence type="predicted"/>
<keyword evidence="6" id="KW-1185">Reference proteome</keyword>
<feature type="domain" description="Sushi" evidence="4">
    <location>
        <begin position="167"/>
        <end position="230"/>
    </location>
</feature>
<feature type="domain" description="Sushi" evidence="4">
    <location>
        <begin position="234"/>
        <end position="299"/>
    </location>
</feature>
<dbReference type="InterPro" id="IPR035976">
    <property type="entry name" value="Sushi/SCR/CCP_sf"/>
</dbReference>
<comment type="caution">
    <text evidence="5">The sequence shown here is derived from an EMBL/GenBank/DDBJ whole genome shotgun (WGS) entry which is preliminary data.</text>
</comment>
<comment type="caution">
    <text evidence="2">Lacks conserved residue(s) required for the propagation of feature annotation.</text>
</comment>
<accession>A0A6A4X270</accession>
<gene>
    <name evidence="5" type="primary">CR2_1</name>
    <name evidence="5" type="ORF">FJT64_016918</name>
</gene>
<name>A0A6A4X270_AMPAM</name>
<keyword evidence="1" id="KW-1015">Disulfide bond</keyword>
<feature type="domain" description="Sushi" evidence="4">
    <location>
        <begin position="94"/>
        <end position="163"/>
    </location>
</feature>
<sequence>MQVFVYLMSLLGLCSALPHDSTYPGTDGRSFVNFNISPPRKFTNQALSKAEACRDPSGFTGYCVASAACRAFNGTQGARCPKRPAGTGTCCLVDRCPVAPPTVPSGGAVITAPIPDSGSAVGTEVQFICQPGLVFEGIPEVMVTATCDVRGTWSPAVIPNCVPAPPTVCVSEPPSAPADVLVSDGGDRFIGALVYYVCTSGTFADGRAITAARCGEDGLWSPETLPECVTAPPTECASPPPEAPAGVLQHFDGNLTIGALSLYTCAATGMVFPSGASFLLATCHEDGTWQPDDVPSCAQPVATLSHGY</sequence>
<dbReference type="EMBL" id="VIIS01000178">
    <property type="protein sequence ID" value="KAF0312313.1"/>
    <property type="molecule type" value="Genomic_DNA"/>
</dbReference>
<evidence type="ECO:0000256" key="3">
    <source>
        <dbReference type="SAM" id="SignalP"/>
    </source>
</evidence>
<dbReference type="PROSITE" id="PS50923">
    <property type="entry name" value="SUSHI"/>
    <property type="match status" value="3"/>
</dbReference>
<feature type="chain" id="PRO_5025412933" evidence="3">
    <location>
        <begin position="17"/>
        <end position="308"/>
    </location>
</feature>
<dbReference type="InterPro" id="IPR000436">
    <property type="entry name" value="Sushi_SCR_CCP_dom"/>
</dbReference>
<keyword evidence="5" id="KW-0675">Receptor</keyword>